<dbReference type="RefSeq" id="WP_237362492.1">
    <property type="nucleotide sequence ID" value="NZ_CAKLDM010000002.1"/>
</dbReference>
<dbReference type="Gene3D" id="3.40.50.150">
    <property type="entry name" value="Vaccinia Virus protein VP39"/>
    <property type="match status" value="1"/>
</dbReference>
<dbReference type="InterPro" id="IPR029063">
    <property type="entry name" value="SAM-dependent_MTases_sf"/>
</dbReference>
<dbReference type="CDD" id="cd02440">
    <property type="entry name" value="AdoMet_MTases"/>
    <property type="match status" value="1"/>
</dbReference>
<sequence>MIHGSSNSVQAYIGCEAVDKEAVANAFCKAAANYDNYAEFQRNVGQQLLNKLPKDLSGKVVLDLGSGTGYFAQKLLARGATVVCVDISAGMLAAAKKRCGEADVTYLLADAERLPLETGSVDYVFSSLALQWCADLAEPIREMKRITKANGKVFFSTLLDGSLIELKKAWAKIDSYQHVNDFISNNQVKIALAQSCCSNHELDCRKITVWYQSAFDLMRDLKGIGANHVVGRSQGLTSRKALMQVEQAYTVFKNHLNLLPASYQVCLGVIHL</sequence>
<evidence type="ECO:0000259" key="9">
    <source>
        <dbReference type="Pfam" id="PF08241"/>
    </source>
</evidence>
<comment type="similarity">
    <text evidence="8">Belongs to the methyltransferase superfamily.</text>
</comment>
<proteinExistence type="inferred from homology"/>
<evidence type="ECO:0000256" key="7">
    <source>
        <dbReference type="ARBA" id="ARBA00022756"/>
    </source>
</evidence>
<dbReference type="EC" id="2.1.1.197" evidence="3 8"/>
<keyword evidence="5 8" id="KW-0808">Transferase</keyword>
<dbReference type="HAMAP" id="MF_00835">
    <property type="entry name" value="BioC"/>
    <property type="match status" value="1"/>
</dbReference>
<comment type="catalytic activity">
    <reaction evidence="1 8">
        <text>malonyl-[ACP] + S-adenosyl-L-methionine = malonyl-[ACP] methyl ester + S-adenosyl-L-homocysteine</text>
        <dbReference type="Rhea" id="RHEA:17105"/>
        <dbReference type="Rhea" id="RHEA-COMP:9623"/>
        <dbReference type="Rhea" id="RHEA-COMP:9954"/>
        <dbReference type="ChEBI" id="CHEBI:57856"/>
        <dbReference type="ChEBI" id="CHEBI:59789"/>
        <dbReference type="ChEBI" id="CHEBI:78449"/>
        <dbReference type="ChEBI" id="CHEBI:78845"/>
        <dbReference type="EC" id="2.1.1.197"/>
    </reaction>
</comment>
<name>A0ABM9A6A2_9VIBR</name>
<dbReference type="PANTHER" id="PTHR13090">
    <property type="entry name" value="ARGININE-HYDROXYLASE NDUFAF5, MITOCHONDRIAL"/>
    <property type="match status" value="1"/>
</dbReference>
<keyword evidence="6 8" id="KW-0949">S-adenosyl-L-methionine</keyword>
<comment type="caution">
    <text evidence="10">The sequence shown here is derived from an EMBL/GenBank/DDBJ whole genome shotgun (WGS) entry which is preliminary data.</text>
</comment>
<dbReference type="GO" id="GO:0102130">
    <property type="term" value="F:malonyl-CoA methyltransferase activity"/>
    <property type="evidence" value="ECO:0007669"/>
    <property type="project" value="UniProtKB-EC"/>
</dbReference>
<evidence type="ECO:0000256" key="8">
    <source>
        <dbReference type="HAMAP-Rule" id="MF_00835"/>
    </source>
</evidence>
<dbReference type="EMBL" id="CAKLDM010000002">
    <property type="protein sequence ID" value="CAH0540610.1"/>
    <property type="molecule type" value="Genomic_DNA"/>
</dbReference>
<dbReference type="Proteomes" id="UP000838748">
    <property type="component" value="Unassembled WGS sequence"/>
</dbReference>
<keyword evidence="7 8" id="KW-0093">Biotin biosynthesis</keyword>
<dbReference type="NCBIfam" id="TIGR02072">
    <property type="entry name" value="BioC"/>
    <property type="match status" value="1"/>
</dbReference>
<evidence type="ECO:0000256" key="5">
    <source>
        <dbReference type="ARBA" id="ARBA00022679"/>
    </source>
</evidence>
<evidence type="ECO:0000313" key="10">
    <source>
        <dbReference type="EMBL" id="CAH0540610.1"/>
    </source>
</evidence>
<organism evidence="10 11">
    <name type="scientific">Vibrio marisflavi CECT 7928</name>
    <dbReference type="NCBI Taxonomy" id="634439"/>
    <lineage>
        <taxon>Bacteria</taxon>
        <taxon>Pseudomonadati</taxon>
        <taxon>Pseudomonadota</taxon>
        <taxon>Gammaproteobacteria</taxon>
        <taxon>Vibrionales</taxon>
        <taxon>Vibrionaceae</taxon>
        <taxon>Vibrio</taxon>
    </lineage>
</organism>
<dbReference type="InterPro" id="IPR050602">
    <property type="entry name" value="Malonyl-ACP_OMT"/>
</dbReference>
<dbReference type="GO" id="GO:0032259">
    <property type="term" value="P:methylation"/>
    <property type="evidence" value="ECO:0007669"/>
    <property type="project" value="UniProtKB-KW"/>
</dbReference>
<dbReference type="SUPFAM" id="SSF53335">
    <property type="entry name" value="S-adenosyl-L-methionine-dependent methyltransferases"/>
    <property type="match status" value="1"/>
</dbReference>
<evidence type="ECO:0000256" key="2">
    <source>
        <dbReference type="ARBA" id="ARBA00004746"/>
    </source>
</evidence>
<dbReference type="InterPro" id="IPR013216">
    <property type="entry name" value="Methyltransf_11"/>
</dbReference>
<accession>A0ABM9A6A2</accession>
<keyword evidence="4 8" id="KW-0489">Methyltransferase</keyword>
<evidence type="ECO:0000256" key="1">
    <source>
        <dbReference type="ARBA" id="ARBA00000852"/>
    </source>
</evidence>
<protein>
    <recommendedName>
        <fullName evidence="3 8">Malonyl-[acyl-carrier protein] O-methyltransferase</fullName>
        <shortName evidence="8">Malonyl-ACP O-methyltransferase</shortName>
        <ecNumber evidence="3 8">2.1.1.197</ecNumber>
    </recommendedName>
    <alternativeName>
        <fullName evidence="8">Biotin synthesis protein BioC</fullName>
    </alternativeName>
</protein>
<evidence type="ECO:0000256" key="4">
    <source>
        <dbReference type="ARBA" id="ARBA00022603"/>
    </source>
</evidence>
<evidence type="ECO:0000256" key="6">
    <source>
        <dbReference type="ARBA" id="ARBA00022691"/>
    </source>
</evidence>
<gene>
    <name evidence="8 10" type="primary">bioC</name>
    <name evidence="10" type="ORF">VMF7928_02981</name>
</gene>
<comment type="pathway">
    <text evidence="2 8">Cofactor biosynthesis; biotin biosynthesis.</text>
</comment>
<dbReference type="InterPro" id="IPR011814">
    <property type="entry name" value="BioC"/>
</dbReference>
<reference evidence="10" key="1">
    <citation type="submission" date="2021-11" db="EMBL/GenBank/DDBJ databases">
        <authorList>
            <person name="Rodrigo-Torres L."/>
            <person name="Arahal R. D."/>
            <person name="Lucena T."/>
        </authorList>
    </citation>
    <scope>NUCLEOTIDE SEQUENCE</scope>
    <source>
        <strain evidence="10">CECT 7928</strain>
    </source>
</reference>
<comment type="function">
    <text evidence="8">Converts the free carboxyl group of a malonyl-thioester to its methyl ester by transfer of a methyl group from S-adenosyl-L-methionine (SAM). It allows to synthesize pimeloyl-ACP via the fatty acid synthetic pathway.</text>
</comment>
<dbReference type="Pfam" id="PF08241">
    <property type="entry name" value="Methyltransf_11"/>
    <property type="match status" value="1"/>
</dbReference>
<dbReference type="PANTHER" id="PTHR13090:SF1">
    <property type="entry name" value="ARGININE-HYDROXYLASE NDUFAF5, MITOCHONDRIAL"/>
    <property type="match status" value="1"/>
</dbReference>
<feature type="domain" description="Methyltransferase type 11" evidence="9">
    <location>
        <begin position="62"/>
        <end position="155"/>
    </location>
</feature>
<evidence type="ECO:0000256" key="3">
    <source>
        <dbReference type="ARBA" id="ARBA00012327"/>
    </source>
</evidence>
<keyword evidence="11" id="KW-1185">Reference proteome</keyword>
<evidence type="ECO:0000313" key="11">
    <source>
        <dbReference type="Proteomes" id="UP000838748"/>
    </source>
</evidence>